<dbReference type="AlphaFoldDB" id="A0A3D9JM81"/>
<proteinExistence type="predicted"/>
<evidence type="ECO:0000313" key="2">
    <source>
        <dbReference type="EMBL" id="RED75100.1"/>
    </source>
</evidence>
<organism evidence="2 3">
    <name type="scientific">Cohnella phaseoli</name>
    <dbReference type="NCBI Taxonomy" id="456490"/>
    <lineage>
        <taxon>Bacteria</taxon>
        <taxon>Bacillati</taxon>
        <taxon>Bacillota</taxon>
        <taxon>Bacilli</taxon>
        <taxon>Bacillales</taxon>
        <taxon>Paenibacillaceae</taxon>
        <taxon>Cohnella</taxon>
    </lineage>
</organism>
<dbReference type="Pfam" id="PF00583">
    <property type="entry name" value="Acetyltransf_1"/>
    <property type="match status" value="1"/>
</dbReference>
<gene>
    <name evidence="2" type="ORF">DFP98_11772</name>
</gene>
<dbReference type="SUPFAM" id="SSF55729">
    <property type="entry name" value="Acyl-CoA N-acyltransferases (Nat)"/>
    <property type="match status" value="1"/>
</dbReference>
<feature type="domain" description="N-acetyltransferase" evidence="1">
    <location>
        <begin position="3"/>
        <end position="156"/>
    </location>
</feature>
<dbReference type="OrthoDB" id="9127144at2"/>
<sequence length="156" mass="18069">MNVYLAEVTPGNFDQIINLKSSIEQEQMIQIFERWVGSNAFFLAVCQVYKFTPKAIYDSETLIGFTCHGYNPETERFQLISIMLGHQYQGKGYGTASLKLVVEDMKKQYDCKEIYLTVIHDNHPAIKAYEKIGFFPTGEIEKAFHEEHVFKLILEE</sequence>
<dbReference type="PROSITE" id="PS51186">
    <property type="entry name" value="GNAT"/>
    <property type="match status" value="1"/>
</dbReference>
<dbReference type="PANTHER" id="PTHR43415:SF3">
    <property type="entry name" value="GNAT-FAMILY ACETYLTRANSFERASE"/>
    <property type="match status" value="1"/>
</dbReference>
<dbReference type="InterPro" id="IPR016181">
    <property type="entry name" value="Acyl_CoA_acyltransferase"/>
</dbReference>
<comment type="caution">
    <text evidence="2">The sequence shown here is derived from an EMBL/GenBank/DDBJ whole genome shotgun (WGS) entry which is preliminary data.</text>
</comment>
<name>A0A3D9JM81_9BACL</name>
<dbReference type="CDD" id="cd04301">
    <property type="entry name" value="NAT_SF"/>
    <property type="match status" value="1"/>
</dbReference>
<protein>
    <recommendedName>
        <fullName evidence="1">N-acetyltransferase domain-containing protein</fullName>
    </recommendedName>
</protein>
<accession>A0A3D9JM81</accession>
<dbReference type="InterPro" id="IPR000182">
    <property type="entry name" value="GNAT_dom"/>
</dbReference>
<dbReference type="Gene3D" id="3.40.630.30">
    <property type="match status" value="1"/>
</dbReference>
<evidence type="ECO:0000313" key="3">
    <source>
        <dbReference type="Proteomes" id="UP000256977"/>
    </source>
</evidence>
<evidence type="ECO:0000259" key="1">
    <source>
        <dbReference type="PROSITE" id="PS51186"/>
    </source>
</evidence>
<dbReference type="PANTHER" id="PTHR43415">
    <property type="entry name" value="SPERMIDINE N(1)-ACETYLTRANSFERASE"/>
    <property type="match status" value="1"/>
</dbReference>
<reference evidence="2 3" key="1">
    <citation type="submission" date="2018-07" db="EMBL/GenBank/DDBJ databases">
        <title>Genomic Encyclopedia of Type Strains, Phase III (KMG-III): the genomes of soil and plant-associated and newly described type strains.</title>
        <authorList>
            <person name="Whitman W."/>
        </authorList>
    </citation>
    <scope>NUCLEOTIDE SEQUENCE [LARGE SCALE GENOMIC DNA]</scope>
    <source>
        <strain evidence="2 3">CECT 7287</strain>
    </source>
</reference>
<dbReference type="Proteomes" id="UP000256977">
    <property type="component" value="Unassembled WGS sequence"/>
</dbReference>
<dbReference type="RefSeq" id="WP_116062523.1">
    <property type="nucleotide sequence ID" value="NZ_QRDZ01000017.1"/>
</dbReference>
<dbReference type="GO" id="GO:0016747">
    <property type="term" value="F:acyltransferase activity, transferring groups other than amino-acyl groups"/>
    <property type="evidence" value="ECO:0007669"/>
    <property type="project" value="InterPro"/>
</dbReference>
<keyword evidence="3" id="KW-1185">Reference proteome</keyword>
<dbReference type="EMBL" id="QRDZ01000017">
    <property type="protein sequence ID" value="RED75100.1"/>
    <property type="molecule type" value="Genomic_DNA"/>
</dbReference>